<dbReference type="FunCoup" id="W0RLR7">
    <property type="interactions" value="123"/>
</dbReference>
<dbReference type="InterPro" id="IPR047324">
    <property type="entry name" value="LbH_gamma_CA-like"/>
</dbReference>
<dbReference type="SUPFAM" id="SSF51161">
    <property type="entry name" value="Trimeric LpxA-like enzymes"/>
    <property type="match status" value="1"/>
</dbReference>
<dbReference type="KEGG" id="gba:J421_2846"/>
<protein>
    <submittedName>
        <fullName evidence="1">Transferase hexapeptide repeat containing protein</fullName>
    </submittedName>
</protein>
<evidence type="ECO:0000313" key="2">
    <source>
        <dbReference type="Proteomes" id="UP000019151"/>
    </source>
</evidence>
<keyword evidence="2" id="KW-1185">Reference proteome</keyword>
<dbReference type="HOGENOM" id="CLU_064827_4_0_0"/>
<dbReference type="PANTHER" id="PTHR13061:SF29">
    <property type="entry name" value="GAMMA CARBONIC ANHYDRASE-LIKE 1, MITOCHONDRIAL-RELATED"/>
    <property type="match status" value="1"/>
</dbReference>
<dbReference type="CDD" id="cd04645">
    <property type="entry name" value="LbH_gamma_CA_like"/>
    <property type="match status" value="1"/>
</dbReference>
<dbReference type="OrthoDB" id="9803036at2"/>
<dbReference type="InterPro" id="IPR050484">
    <property type="entry name" value="Transf_Hexapept/Carb_Anhydrase"/>
</dbReference>
<dbReference type="AlphaFoldDB" id="W0RLR7"/>
<dbReference type="InParanoid" id="W0RLR7"/>
<dbReference type="eggNOG" id="COG0663">
    <property type="taxonomic scope" value="Bacteria"/>
</dbReference>
<dbReference type="STRING" id="861299.J421_2846"/>
<dbReference type="Gene3D" id="2.160.10.10">
    <property type="entry name" value="Hexapeptide repeat proteins"/>
    <property type="match status" value="1"/>
</dbReference>
<dbReference type="InterPro" id="IPR011004">
    <property type="entry name" value="Trimer_LpxA-like_sf"/>
</dbReference>
<dbReference type="InterPro" id="IPR001451">
    <property type="entry name" value="Hexapep"/>
</dbReference>
<proteinExistence type="predicted"/>
<reference evidence="1 2" key="1">
    <citation type="journal article" date="2014" name="Genome Announc.">
        <title>Genome Sequence and Methylome of Soil Bacterium Gemmatirosa kalamazoonensis KBS708T, a Member of the Rarely Cultivated Gemmatimonadetes Phylum.</title>
        <authorList>
            <person name="Debruyn J.M."/>
            <person name="Radosevich M."/>
            <person name="Wommack K.E."/>
            <person name="Polson S.W."/>
            <person name="Hauser L.J."/>
            <person name="Fawaz M.N."/>
            <person name="Korlach J."/>
            <person name="Tsai Y.C."/>
        </authorList>
    </citation>
    <scope>NUCLEOTIDE SEQUENCE [LARGE SCALE GENOMIC DNA]</scope>
    <source>
        <strain evidence="1 2">KBS708</strain>
    </source>
</reference>
<dbReference type="GO" id="GO:0016740">
    <property type="term" value="F:transferase activity"/>
    <property type="evidence" value="ECO:0007669"/>
    <property type="project" value="UniProtKB-KW"/>
</dbReference>
<accession>W0RLR7</accession>
<dbReference type="EMBL" id="CP007128">
    <property type="protein sequence ID" value="AHG90383.1"/>
    <property type="molecule type" value="Genomic_DNA"/>
</dbReference>
<dbReference type="PANTHER" id="PTHR13061">
    <property type="entry name" value="DYNACTIN SUBUNIT P25"/>
    <property type="match status" value="1"/>
</dbReference>
<gene>
    <name evidence="1" type="ORF">J421_2846</name>
</gene>
<dbReference type="RefSeq" id="WP_104022627.1">
    <property type="nucleotide sequence ID" value="NZ_CP007128.1"/>
</dbReference>
<evidence type="ECO:0000313" key="1">
    <source>
        <dbReference type="EMBL" id="AHG90383.1"/>
    </source>
</evidence>
<organism evidence="1 2">
    <name type="scientific">Gemmatirosa kalamazoonensis</name>
    <dbReference type="NCBI Taxonomy" id="861299"/>
    <lineage>
        <taxon>Bacteria</taxon>
        <taxon>Pseudomonadati</taxon>
        <taxon>Gemmatimonadota</taxon>
        <taxon>Gemmatimonadia</taxon>
        <taxon>Gemmatimonadales</taxon>
        <taxon>Gemmatimonadaceae</taxon>
        <taxon>Gemmatirosa</taxon>
    </lineage>
</organism>
<name>W0RLR7_9BACT</name>
<dbReference type="PATRIC" id="fig|861299.3.peg.2897"/>
<sequence length="172" mass="17453">MPIDPTAFIHPLAFVCGDVTLGAHASVWPFAVIRADSDRIVVGADTNVQDGAVLHTDPGLVCSLGARVVVGHRAVVHGATVEDDVLVGMGAIVLNRAVIGAGSIVAAGAVVTEGTTIPPNSLVVGAPGRVVRSTTDAHRAGIRRGVASYLALQRRHAAGELPRHVGETATGA</sequence>
<dbReference type="Pfam" id="PF00132">
    <property type="entry name" value="Hexapep"/>
    <property type="match status" value="1"/>
</dbReference>
<dbReference type="Proteomes" id="UP000019151">
    <property type="component" value="Chromosome"/>
</dbReference>
<keyword evidence="1" id="KW-0808">Transferase</keyword>